<gene>
    <name evidence="8" type="ORF">HMPREF0860_1953</name>
    <name evidence="7" type="ORF">HMPREF1325_1260</name>
</gene>
<comment type="similarity">
    <text evidence="1 5">Belongs to the pseudouridine synthase RsuA family.</text>
</comment>
<dbReference type="SMART" id="SM00363">
    <property type="entry name" value="S4"/>
    <property type="match status" value="1"/>
</dbReference>
<dbReference type="eggNOG" id="COG1187">
    <property type="taxonomic scope" value="Bacteria"/>
</dbReference>
<dbReference type="NCBIfam" id="TIGR00093">
    <property type="entry name" value="pseudouridine synthase"/>
    <property type="match status" value="1"/>
</dbReference>
<evidence type="ECO:0000256" key="1">
    <source>
        <dbReference type="ARBA" id="ARBA00008348"/>
    </source>
</evidence>
<dbReference type="Pfam" id="PF01479">
    <property type="entry name" value="S4"/>
    <property type="match status" value="1"/>
</dbReference>
<evidence type="ECO:0000313" key="10">
    <source>
        <dbReference type="Proteomes" id="UP000016646"/>
    </source>
</evidence>
<name>U2MX68_TRESO</name>
<dbReference type="InterPro" id="IPR006145">
    <property type="entry name" value="PsdUridine_synth_RsuA/RluA"/>
</dbReference>
<dbReference type="GO" id="GO:0000455">
    <property type="term" value="P:enzyme-directed rRNA pseudouridine synthesis"/>
    <property type="evidence" value="ECO:0007669"/>
    <property type="project" value="UniProtKB-ARBA"/>
</dbReference>
<dbReference type="RefSeq" id="WP_021330028.1">
    <property type="nucleotide sequence ID" value="NZ_AUZJ01000020.1"/>
</dbReference>
<dbReference type="SUPFAM" id="SSF55174">
    <property type="entry name" value="Alpha-L RNA-binding motif"/>
    <property type="match status" value="1"/>
</dbReference>
<protein>
    <recommendedName>
        <fullName evidence="5">Pseudouridine synthase</fullName>
        <ecNumber evidence="5">5.4.99.-</ecNumber>
    </recommendedName>
</protein>
<dbReference type="InterPro" id="IPR000748">
    <property type="entry name" value="PsdUridine_synth_RsuA/RluB/E/F"/>
</dbReference>
<dbReference type="Gene3D" id="3.10.290.10">
    <property type="entry name" value="RNA-binding S4 domain"/>
    <property type="match status" value="1"/>
</dbReference>
<accession>U2MX68</accession>
<dbReference type="EMBL" id="AUZJ01000020">
    <property type="protein sequence ID" value="ERF60967.1"/>
    <property type="molecule type" value="Genomic_DNA"/>
</dbReference>
<dbReference type="InterPro" id="IPR050343">
    <property type="entry name" value="RsuA_PseudoU_synthase"/>
</dbReference>
<dbReference type="GO" id="GO:0003723">
    <property type="term" value="F:RNA binding"/>
    <property type="evidence" value="ECO:0007669"/>
    <property type="project" value="UniProtKB-KW"/>
</dbReference>
<dbReference type="GO" id="GO:0120159">
    <property type="term" value="F:rRNA pseudouridine synthase activity"/>
    <property type="evidence" value="ECO:0007669"/>
    <property type="project" value="UniProtKB-ARBA"/>
</dbReference>
<dbReference type="OrthoDB" id="9807213at2"/>
<dbReference type="Gene3D" id="3.30.70.1560">
    <property type="entry name" value="Alpha-L RNA-binding motif"/>
    <property type="match status" value="1"/>
</dbReference>
<evidence type="ECO:0000256" key="3">
    <source>
        <dbReference type="ARBA" id="ARBA00023235"/>
    </source>
</evidence>
<dbReference type="InterPro" id="IPR020094">
    <property type="entry name" value="TruA/RsuA/RluB/E/F_N"/>
</dbReference>
<evidence type="ECO:0000313" key="8">
    <source>
        <dbReference type="EMBL" id="ERK03809.1"/>
    </source>
</evidence>
<dbReference type="Pfam" id="PF00849">
    <property type="entry name" value="PseudoU_synth_2"/>
    <property type="match status" value="1"/>
</dbReference>
<evidence type="ECO:0000256" key="2">
    <source>
        <dbReference type="ARBA" id="ARBA00022884"/>
    </source>
</evidence>
<reference evidence="9 10" key="1">
    <citation type="submission" date="2013-08" db="EMBL/GenBank/DDBJ databases">
        <authorList>
            <person name="Durkin A.S."/>
            <person name="Haft D.R."/>
            <person name="McCorrison J."/>
            <person name="Torralba M."/>
            <person name="Gillis M."/>
            <person name="Haft D.H."/>
            <person name="Methe B."/>
            <person name="Sutton G."/>
            <person name="Nelson K.E."/>
        </authorList>
    </citation>
    <scope>NUCLEOTIDE SEQUENCE [LARGE SCALE GENOMIC DNA]</scope>
    <source>
        <strain evidence="8 10">ATCC 35536</strain>
        <strain evidence="7 9">VPI DR56BR1116</strain>
    </source>
</reference>
<dbReference type="PROSITE" id="PS01149">
    <property type="entry name" value="PSI_RSU"/>
    <property type="match status" value="1"/>
</dbReference>
<dbReference type="STRING" id="1125725.HMPREF1325_1260"/>
<dbReference type="EC" id="5.4.99.-" evidence="5"/>
<dbReference type="EMBL" id="AVQI01000030">
    <property type="protein sequence ID" value="ERK03809.1"/>
    <property type="molecule type" value="Genomic_DNA"/>
</dbReference>
<dbReference type="PROSITE" id="PS50889">
    <property type="entry name" value="S4"/>
    <property type="match status" value="1"/>
</dbReference>
<dbReference type="Proteomes" id="UP000016412">
    <property type="component" value="Unassembled WGS sequence"/>
</dbReference>
<feature type="domain" description="RNA-binding S4" evidence="6">
    <location>
        <begin position="2"/>
        <end position="62"/>
    </location>
</feature>
<dbReference type="InterPro" id="IPR018496">
    <property type="entry name" value="PsdUridine_synth_RsuA/RluB_CS"/>
</dbReference>
<dbReference type="SUPFAM" id="SSF55120">
    <property type="entry name" value="Pseudouridine synthase"/>
    <property type="match status" value="1"/>
</dbReference>
<dbReference type="PANTHER" id="PTHR47683:SF4">
    <property type="entry name" value="PSEUDOURIDINE SYNTHASE"/>
    <property type="match status" value="1"/>
</dbReference>
<dbReference type="CDD" id="cd00165">
    <property type="entry name" value="S4"/>
    <property type="match status" value="1"/>
</dbReference>
<evidence type="ECO:0000313" key="7">
    <source>
        <dbReference type="EMBL" id="ERF60967.1"/>
    </source>
</evidence>
<dbReference type="Proteomes" id="UP000016646">
    <property type="component" value="Unassembled WGS sequence"/>
</dbReference>
<evidence type="ECO:0000259" key="6">
    <source>
        <dbReference type="SMART" id="SM00363"/>
    </source>
</evidence>
<dbReference type="InterPro" id="IPR020103">
    <property type="entry name" value="PsdUridine_synth_cat_dom_sf"/>
</dbReference>
<dbReference type="Gene3D" id="3.30.70.580">
    <property type="entry name" value="Pseudouridine synthase I, catalytic domain, N-terminal subdomain"/>
    <property type="match status" value="1"/>
</dbReference>
<evidence type="ECO:0000256" key="5">
    <source>
        <dbReference type="RuleBase" id="RU003887"/>
    </source>
</evidence>
<comment type="caution">
    <text evidence="7">The sequence shown here is derived from an EMBL/GenBank/DDBJ whole genome shotgun (WGS) entry which is preliminary data.</text>
</comment>
<keyword evidence="3 5" id="KW-0413">Isomerase</keyword>
<keyword evidence="10" id="KW-1185">Reference proteome</keyword>
<dbReference type="PATRIC" id="fig|1125725.3.peg.1035"/>
<sequence>MIRLDKLLSHGGLGSRSSVKKILRSGAVTVNGKSVFDSSMRVDEEKDIVAADGKKIEIRKALYLMMYKPSGYVCAKRDGLHRTVFDLLGDAYRTPFFEDNLHTIGRLDCDTEGLLILTTDGELTHRITSPKSECGKTYFVRMAKKVRSAEGSAYVSECAKGVHIAAEGREKEADCKSAELVWLGSGDEKDECTLTIYEGKFHEVKRIFSALGNEVVYLKRIAIGALRMDESLERGGCRELSEDEIELLSRI</sequence>
<dbReference type="PANTHER" id="PTHR47683">
    <property type="entry name" value="PSEUDOURIDINE SYNTHASE FAMILY PROTEIN-RELATED"/>
    <property type="match status" value="1"/>
</dbReference>
<proteinExistence type="inferred from homology"/>
<dbReference type="InterPro" id="IPR042092">
    <property type="entry name" value="PsdUridine_s_RsuA/RluB/E/F_cat"/>
</dbReference>
<dbReference type="InterPro" id="IPR036986">
    <property type="entry name" value="S4_RNA-bd_sf"/>
</dbReference>
<evidence type="ECO:0000313" key="9">
    <source>
        <dbReference type="Proteomes" id="UP000016412"/>
    </source>
</evidence>
<evidence type="ECO:0000256" key="4">
    <source>
        <dbReference type="PROSITE-ProRule" id="PRU00182"/>
    </source>
</evidence>
<dbReference type="InterPro" id="IPR002942">
    <property type="entry name" value="S4_RNA-bd"/>
</dbReference>
<organism evidence="7 9">
    <name type="scientific">Treponema socranskii subsp. socranskii VPI DR56BR1116 = ATCC 35536</name>
    <dbReference type="NCBI Taxonomy" id="1125725"/>
    <lineage>
        <taxon>Bacteria</taxon>
        <taxon>Pseudomonadati</taxon>
        <taxon>Spirochaetota</taxon>
        <taxon>Spirochaetia</taxon>
        <taxon>Spirochaetales</taxon>
        <taxon>Treponemataceae</taxon>
        <taxon>Treponema</taxon>
    </lineage>
</organism>
<keyword evidence="2 4" id="KW-0694">RNA-binding</keyword>
<dbReference type="AlphaFoldDB" id="U2MX68"/>